<dbReference type="VEuPathDB" id="FungiDB:LEMA_P019780.1"/>
<reference evidence="8" key="1">
    <citation type="journal article" date="2011" name="Nat. Commun.">
        <title>Effector diversification within compartments of the Leptosphaeria maculans genome affected by Repeat-Induced Point mutations.</title>
        <authorList>
            <person name="Rouxel T."/>
            <person name="Grandaubert J."/>
            <person name="Hane J.K."/>
            <person name="Hoede C."/>
            <person name="van de Wouw A.P."/>
            <person name="Couloux A."/>
            <person name="Dominguez V."/>
            <person name="Anthouard V."/>
            <person name="Bally P."/>
            <person name="Bourras S."/>
            <person name="Cozijnsen A.J."/>
            <person name="Ciuffetti L.M."/>
            <person name="Degrave A."/>
            <person name="Dilmaghani A."/>
            <person name="Duret L."/>
            <person name="Fudal I."/>
            <person name="Goodwin S.B."/>
            <person name="Gout L."/>
            <person name="Glaser N."/>
            <person name="Linglin J."/>
            <person name="Kema G.H.J."/>
            <person name="Lapalu N."/>
            <person name="Lawrence C.B."/>
            <person name="May K."/>
            <person name="Meyer M."/>
            <person name="Ollivier B."/>
            <person name="Poulain J."/>
            <person name="Schoch C.L."/>
            <person name="Simon A."/>
            <person name="Spatafora J.W."/>
            <person name="Stachowiak A."/>
            <person name="Turgeon B.G."/>
            <person name="Tyler B.M."/>
            <person name="Vincent D."/>
            <person name="Weissenbach J."/>
            <person name="Amselem J."/>
            <person name="Quesneville H."/>
            <person name="Oliver R.P."/>
            <person name="Wincker P."/>
            <person name="Balesdent M.-H."/>
            <person name="Howlett B.J."/>
        </authorList>
    </citation>
    <scope>NUCLEOTIDE SEQUENCE [LARGE SCALE GENOMIC DNA]</scope>
    <source>
        <strain evidence="8">JN3 / isolate v23.1.3 / race Av1-4-5-6-7-8</strain>
    </source>
</reference>
<dbReference type="STRING" id="985895.E5AB07"/>
<evidence type="ECO:0000256" key="1">
    <source>
        <dbReference type="ARBA" id="ARBA00004606"/>
    </source>
</evidence>
<proteinExistence type="inferred from homology"/>
<dbReference type="InParanoid" id="E5AB07"/>
<comment type="subcellular location">
    <subcellularLocation>
        <location evidence="1">Membrane</location>
        <topology evidence="1">Single-pass type II membrane protein</topology>
    </subcellularLocation>
</comment>
<evidence type="ECO:0000313" key="7">
    <source>
        <dbReference type="EMBL" id="CBY00848.1"/>
    </source>
</evidence>
<dbReference type="OrthoDB" id="414175at2759"/>
<accession>E5AB07</accession>
<evidence type="ECO:0000256" key="2">
    <source>
        <dbReference type="ARBA" id="ARBA00006462"/>
    </source>
</evidence>
<evidence type="ECO:0000256" key="3">
    <source>
        <dbReference type="ARBA" id="ARBA00022692"/>
    </source>
</evidence>
<comment type="similarity">
    <text evidence="2">Belongs to the glycosyltransferase 31 family. Beta3-Gal-T subfamily.</text>
</comment>
<dbReference type="Proteomes" id="UP000002668">
    <property type="component" value="Genome"/>
</dbReference>
<sequence>MPAAAQSRSHAAIRIIEGESLGYPHTRGRRFRTSVPRESYSMGLATSFRSRHIRNTGLIVLSCVLALLIISQGPNSVSRPRWLQGSLASLPLSSSPTHEEDEYCQRFPDPGNIAIAVKTGATEAAEKIPMLMRTPLRCAHNVVIYSDLEQEIAGYKLHDSLADIPESAMEGNSDFDFYKKLKEVQKYGQIESMLKQMKNPRSSKELAAWTLDKYKQLHILEKLYAAHPHKDWYLMVDADTYLVWPNLLTWLAQLAPASSTKLYFGSPAYVGDIPFAHGGSGILISHATMYDFAVTHKGLAGRWDRAMQEHCCGDFVIGAVLRSNGIPLTPAWPTINGEKPSTLPFGPTHWCQPVVTMHHVQPNELNQLANFEQARNNTRTPLTFAELYDNFVKDILPDTLADWYSQSRDARFAPVDTYEECRKLCEGNEECFQFMHHGNECDLGYSIHLGMYKEAENGVAFRSGWLTDRIRRWVEEQSPCEPVFPSASDEPLPL</sequence>
<protein>
    <recommendedName>
        <fullName evidence="9">Glycosyltransferase family 31 protein</fullName>
    </recommendedName>
</protein>
<dbReference type="PANTHER" id="PTHR23033:SF40">
    <property type="entry name" value="APPLE DOMAIN-CONTAINING PROTEIN"/>
    <property type="match status" value="1"/>
</dbReference>
<dbReference type="GO" id="GO:0016020">
    <property type="term" value="C:membrane"/>
    <property type="evidence" value="ECO:0007669"/>
    <property type="project" value="UniProtKB-SubCell"/>
</dbReference>
<evidence type="ECO:0008006" key="9">
    <source>
        <dbReference type="Google" id="ProtNLM"/>
    </source>
</evidence>
<evidence type="ECO:0000256" key="6">
    <source>
        <dbReference type="ARBA" id="ARBA00023136"/>
    </source>
</evidence>
<dbReference type="PANTHER" id="PTHR23033">
    <property type="entry name" value="BETA1,3-GALACTOSYLTRANSFERASE"/>
    <property type="match status" value="1"/>
</dbReference>
<keyword evidence="5" id="KW-1133">Transmembrane helix</keyword>
<dbReference type="eggNOG" id="KOG2246">
    <property type="taxonomic scope" value="Eukaryota"/>
</dbReference>
<dbReference type="Gene3D" id="3.90.550.50">
    <property type="match status" value="1"/>
</dbReference>
<evidence type="ECO:0000313" key="8">
    <source>
        <dbReference type="Proteomes" id="UP000002668"/>
    </source>
</evidence>
<dbReference type="OMA" id="WYLFVDA"/>
<dbReference type="InterPro" id="IPR026050">
    <property type="entry name" value="C1GALT1/C1GALT1_chp1"/>
</dbReference>
<dbReference type="CAZy" id="GT31">
    <property type="family name" value="Glycosyltransferase Family 31"/>
</dbReference>
<keyword evidence="4" id="KW-0735">Signal-anchor</keyword>
<dbReference type="HOGENOM" id="CLU_022549_1_0_1"/>
<evidence type="ECO:0000256" key="4">
    <source>
        <dbReference type="ARBA" id="ARBA00022968"/>
    </source>
</evidence>
<keyword evidence="3" id="KW-0812">Transmembrane</keyword>
<dbReference type="AlphaFoldDB" id="E5AB07"/>
<keyword evidence="6" id="KW-0472">Membrane</keyword>
<evidence type="ECO:0000256" key="5">
    <source>
        <dbReference type="ARBA" id="ARBA00022989"/>
    </source>
</evidence>
<dbReference type="EMBL" id="FP929138">
    <property type="protein sequence ID" value="CBY00848.1"/>
    <property type="molecule type" value="Genomic_DNA"/>
</dbReference>
<organism evidence="8">
    <name type="scientific">Leptosphaeria maculans (strain JN3 / isolate v23.1.3 / race Av1-4-5-6-7-8)</name>
    <name type="common">Blackleg fungus</name>
    <name type="synonym">Phoma lingam</name>
    <dbReference type="NCBI Taxonomy" id="985895"/>
    <lineage>
        <taxon>Eukaryota</taxon>
        <taxon>Fungi</taxon>
        <taxon>Dikarya</taxon>
        <taxon>Ascomycota</taxon>
        <taxon>Pezizomycotina</taxon>
        <taxon>Dothideomycetes</taxon>
        <taxon>Pleosporomycetidae</taxon>
        <taxon>Pleosporales</taxon>
        <taxon>Pleosporineae</taxon>
        <taxon>Leptosphaeriaceae</taxon>
        <taxon>Plenodomus</taxon>
        <taxon>Plenodomus lingam/Leptosphaeria maculans species complex</taxon>
    </lineage>
</organism>
<keyword evidence="8" id="KW-1185">Reference proteome</keyword>
<gene>
    <name evidence="7" type="ORF">LEMA_P019780.1</name>
</gene>
<name>E5AB07_LEPMJ</name>